<dbReference type="PANTHER" id="PTHR43792:SF1">
    <property type="entry name" value="N-ACETYLTRANSFERASE DOMAIN-CONTAINING PROTEIN"/>
    <property type="match status" value="1"/>
</dbReference>
<dbReference type="AlphaFoldDB" id="A0AA37Q386"/>
<organism evidence="2 3">
    <name type="scientific">Roseisolibacter agri</name>
    <dbReference type="NCBI Taxonomy" id="2014610"/>
    <lineage>
        <taxon>Bacteria</taxon>
        <taxon>Pseudomonadati</taxon>
        <taxon>Gemmatimonadota</taxon>
        <taxon>Gemmatimonadia</taxon>
        <taxon>Gemmatimonadales</taxon>
        <taxon>Gemmatimonadaceae</taxon>
        <taxon>Roseisolibacter</taxon>
    </lineage>
</organism>
<dbReference type="PANTHER" id="PTHR43792">
    <property type="entry name" value="GNAT FAMILY, PUTATIVE (AFU_ORTHOLOGUE AFUA_3G00765)-RELATED-RELATED"/>
    <property type="match status" value="1"/>
</dbReference>
<proteinExistence type="predicted"/>
<keyword evidence="3" id="KW-1185">Reference proteome</keyword>
<dbReference type="Gene3D" id="3.40.630.30">
    <property type="match status" value="1"/>
</dbReference>
<sequence length="173" mass="19374">MTRDFPQINTDRLLLRAFAQRDFDAYAAMVADPEVMRHLADGRPLNRFDAWRQMAMFAGHWSLRGFGVWAVEERSTGEFIGRIGCFQPEGWPEFEIAYTLARHAWGKGYAREGAAAALKYARETLGRTSIVSIIRPDNAASIRVATSLGAVPDGEVEFFGAPAVLYRYPPVQC</sequence>
<evidence type="ECO:0000313" key="3">
    <source>
        <dbReference type="Proteomes" id="UP001161325"/>
    </source>
</evidence>
<evidence type="ECO:0000259" key="1">
    <source>
        <dbReference type="PROSITE" id="PS51186"/>
    </source>
</evidence>
<dbReference type="GO" id="GO:0016747">
    <property type="term" value="F:acyltransferase activity, transferring groups other than amino-acyl groups"/>
    <property type="evidence" value="ECO:0007669"/>
    <property type="project" value="InterPro"/>
</dbReference>
<feature type="domain" description="N-acetyltransferase" evidence="1">
    <location>
        <begin position="13"/>
        <end position="171"/>
    </location>
</feature>
<name>A0AA37Q386_9BACT</name>
<accession>A0AA37Q386</accession>
<dbReference type="EMBL" id="BRXS01000003">
    <property type="protein sequence ID" value="GLC25774.1"/>
    <property type="molecule type" value="Genomic_DNA"/>
</dbReference>
<dbReference type="InterPro" id="IPR000182">
    <property type="entry name" value="GNAT_dom"/>
</dbReference>
<evidence type="ECO:0000313" key="2">
    <source>
        <dbReference type="EMBL" id="GLC25774.1"/>
    </source>
</evidence>
<dbReference type="PROSITE" id="PS51186">
    <property type="entry name" value="GNAT"/>
    <property type="match status" value="1"/>
</dbReference>
<dbReference type="InterPro" id="IPR051531">
    <property type="entry name" value="N-acetyltransferase"/>
</dbReference>
<reference evidence="2" key="1">
    <citation type="submission" date="2022-08" db="EMBL/GenBank/DDBJ databases">
        <title>Draft genome sequencing of Roseisolibacter agri AW1220.</title>
        <authorList>
            <person name="Tobiishi Y."/>
            <person name="Tonouchi A."/>
        </authorList>
    </citation>
    <scope>NUCLEOTIDE SEQUENCE</scope>
    <source>
        <strain evidence="2">AW1220</strain>
    </source>
</reference>
<protein>
    <submittedName>
        <fullName evidence="2">N-acetyltransferase</fullName>
    </submittedName>
</protein>
<dbReference type="Proteomes" id="UP001161325">
    <property type="component" value="Unassembled WGS sequence"/>
</dbReference>
<dbReference type="Pfam" id="PF13302">
    <property type="entry name" value="Acetyltransf_3"/>
    <property type="match status" value="1"/>
</dbReference>
<gene>
    <name evidence="2" type="ORF">rosag_22870</name>
</gene>
<dbReference type="SUPFAM" id="SSF55729">
    <property type="entry name" value="Acyl-CoA N-acyltransferases (Nat)"/>
    <property type="match status" value="1"/>
</dbReference>
<dbReference type="InterPro" id="IPR016181">
    <property type="entry name" value="Acyl_CoA_acyltransferase"/>
</dbReference>
<comment type="caution">
    <text evidence="2">The sequence shown here is derived from an EMBL/GenBank/DDBJ whole genome shotgun (WGS) entry which is preliminary data.</text>
</comment>